<dbReference type="Gene3D" id="1.10.1220.10">
    <property type="entry name" value="Met repressor-like"/>
    <property type="match status" value="1"/>
</dbReference>
<dbReference type="EMBL" id="SPMZ01000088">
    <property type="protein sequence ID" value="NMQ21334.1"/>
    <property type="molecule type" value="Genomic_DNA"/>
</dbReference>
<sequence>MKTAISLPDDLFLAAERQAKRTRKTRGQLYAETLAEYLARHTSDEVTEAMNQVVERLGEPRPDPLLAAAARRTFEHTEW</sequence>
<evidence type="ECO:0000313" key="1">
    <source>
        <dbReference type="EMBL" id="NMQ21334.1"/>
    </source>
</evidence>
<organism evidence="1 2">
    <name type="scientific">Candidatus Competibacter phosphatis</name>
    <dbReference type="NCBI Taxonomy" id="221280"/>
    <lineage>
        <taxon>Bacteria</taxon>
        <taxon>Pseudomonadati</taxon>
        <taxon>Pseudomonadota</taxon>
        <taxon>Gammaproteobacteria</taxon>
        <taxon>Candidatus Competibacteraceae</taxon>
        <taxon>Candidatus Competibacter</taxon>
    </lineage>
</organism>
<reference evidence="1 2" key="1">
    <citation type="submission" date="2019-03" db="EMBL/GenBank/DDBJ databases">
        <title>Metabolic reconstructions from genomes of highly enriched 'Candidatus Accumulibacter' and 'Candidatus Competibacter' bioreactor populations.</title>
        <authorList>
            <person name="Annavajhala M.K."/>
            <person name="Welles L."/>
            <person name="Abbas B."/>
            <person name="Sorokin D."/>
            <person name="Park H."/>
            <person name="Van Loosdrecht M."/>
            <person name="Chandran K."/>
        </authorList>
    </citation>
    <scope>NUCLEOTIDE SEQUENCE [LARGE SCALE GENOMIC DNA]</scope>
    <source>
        <strain evidence="1 2">SBR_G</strain>
    </source>
</reference>
<protein>
    <recommendedName>
        <fullName evidence="3">ChpI protein</fullName>
    </recommendedName>
</protein>
<dbReference type="InterPro" id="IPR013321">
    <property type="entry name" value="Arc_rbn_hlx_hlx"/>
</dbReference>
<dbReference type="RefSeq" id="WP_169250605.1">
    <property type="nucleotide sequence ID" value="NZ_SPMZ01000088.1"/>
</dbReference>
<keyword evidence="2" id="KW-1185">Reference proteome</keyword>
<accession>A0ABX1TS37</accession>
<proteinExistence type="predicted"/>
<dbReference type="Proteomes" id="UP000760480">
    <property type="component" value="Unassembled WGS sequence"/>
</dbReference>
<evidence type="ECO:0000313" key="2">
    <source>
        <dbReference type="Proteomes" id="UP000760480"/>
    </source>
</evidence>
<comment type="caution">
    <text evidence="1">The sequence shown here is derived from an EMBL/GenBank/DDBJ whole genome shotgun (WGS) entry which is preliminary data.</text>
</comment>
<name>A0ABX1TS37_9GAMM</name>
<evidence type="ECO:0008006" key="3">
    <source>
        <dbReference type="Google" id="ProtNLM"/>
    </source>
</evidence>
<gene>
    <name evidence="1" type="ORF">E4P82_20295</name>
</gene>